<accession>M0H3Y4</accession>
<gene>
    <name evidence="3" type="ORF">C454_13088</name>
</gene>
<proteinExistence type="predicted"/>
<feature type="compositionally biased region" description="Acidic residues" evidence="1">
    <location>
        <begin position="15"/>
        <end position="49"/>
    </location>
</feature>
<organism evidence="3 4">
    <name type="scientific">Haloferax gibbonsii (strain ATCC 33959 / DSM 4427 / JCM 8863 / NBRC 102184 / NCIMB 2188 / Ma 2.38)</name>
    <dbReference type="NCBI Taxonomy" id="1227459"/>
    <lineage>
        <taxon>Archaea</taxon>
        <taxon>Methanobacteriati</taxon>
        <taxon>Methanobacteriota</taxon>
        <taxon>Stenosarchaea group</taxon>
        <taxon>Halobacteria</taxon>
        <taxon>Halobacteriales</taxon>
        <taxon>Haloferacaceae</taxon>
        <taxon>Haloferax</taxon>
    </lineage>
</organism>
<dbReference type="Pfam" id="PF24458">
    <property type="entry name" value="DUF7573"/>
    <property type="match status" value="1"/>
</dbReference>
<dbReference type="InterPro" id="IPR055995">
    <property type="entry name" value="DUF7573"/>
</dbReference>
<sequence length="95" mass="10164">MPNRSLDDFAGGDDGAADEPTADDDADGSDVADDAVDSADADDAVDSDAPDDRDVSTLATYRWTPEATPCPQCGESVQKRWLDGDEYVCLDCKDW</sequence>
<reference evidence="3 4" key="1">
    <citation type="journal article" date="2014" name="PLoS Genet.">
        <title>Phylogenetically driven sequencing of extremely halophilic archaea reveals strategies for static and dynamic osmo-response.</title>
        <authorList>
            <person name="Becker E.A."/>
            <person name="Seitzer P.M."/>
            <person name="Tritt A."/>
            <person name="Larsen D."/>
            <person name="Krusor M."/>
            <person name="Yao A.I."/>
            <person name="Wu D."/>
            <person name="Madern D."/>
            <person name="Eisen J.A."/>
            <person name="Darling A.E."/>
            <person name="Facciotti M.T."/>
        </authorList>
    </citation>
    <scope>NUCLEOTIDE SEQUENCE [LARGE SCALE GENOMIC DNA]</scope>
    <source>
        <strain evidence="4">ATCC 33959 / DSM 4427 / JCM 8863 / NBRC 102184 / NCIMB 2188 / Ma 2.38</strain>
    </source>
</reference>
<protein>
    <recommendedName>
        <fullName evidence="2">DUF7573 domain-containing protein</fullName>
    </recommendedName>
</protein>
<evidence type="ECO:0000256" key="1">
    <source>
        <dbReference type="SAM" id="MobiDB-lite"/>
    </source>
</evidence>
<evidence type="ECO:0000313" key="3">
    <source>
        <dbReference type="EMBL" id="ELZ79231.1"/>
    </source>
</evidence>
<feature type="domain" description="DUF7573" evidence="2">
    <location>
        <begin position="58"/>
        <end position="95"/>
    </location>
</feature>
<feature type="region of interest" description="Disordered" evidence="1">
    <location>
        <begin position="1"/>
        <end position="57"/>
    </location>
</feature>
<evidence type="ECO:0000313" key="4">
    <source>
        <dbReference type="Proteomes" id="UP000011571"/>
    </source>
</evidence>
<comment type="caution">
    <text evidence="3">The sequence shown here is derived from an EMBL/GenBank/DDBJ whole genome shotgun (WGS) entry which is preliminary data.</text>
</comment>
<evidence type="ECO:0000259" key="2">
    <source>
        <dbReference type="Pfam" id="PF24458"/>
    </source>
</evidence>
<dbReference type="PATRIC" id="fig|1227459.3.peg.2570"/>
<dbReference type="Proteomes" id="UP000011571">
    <property type="component" value="Unassembled WGS sequence"/>
</dbReference>
<dbReference type="EMBL" id="AOLJ01000019">
    <property type="protein sequence ID" value="ELZ79231.1"/>
    <property type="molecule type" value="Genomic_DNA"/>
</dbReference>
<dbReference type="AlphaFoldDB" id="M0H3Y4"/>
<keyword evidence="4" id="KW-1185">Reference proteome</keyword>
<name>M0H3Y4_HALGM</name>
<dbReference type="RefSeq" id="WP_004976325.1">
    <property type="nucleotide sequence ID" value="NZ_AOLJ01000019.1"/>
</dbReference>